<evidence type="ECO:0000256" key="4">
    <source>
        <dbReference type="RuleBase" id="RU361160"/>
    </source>
</evidence>
<gene>
    <name evidence="6" type="primary">gap</name>
    <name evidence="6" type="ORF">GCM10022404_22360</name>
</gene>
<dbReference type="InterPro" id="IPR036291">
    <property type="entry name" value="NAD(P)-bd_dom_sf"/>
</dbReference>
<dbReference type="PANTHER" id="PTHR43148">
    <property type="entry name" value="GLYCERALDEHYDE-3-PHOSPHATE DEHYDROGENASE 2"/>
    <property type="match status" value="1"/>
</dbReference>
<name>A0ABP7KBE7_9RHOB</name>
<evidence type="ECO:0000256" key="1">
    <source>
        <dbReference type="ARBA" id="ARBA00007406"/>
    </source>
</evidence>
<dbReference type="SMART" id="SM00846">
    <property type="entry name" value="Gp_dh_N"/>
    <property type="match status" value="1"/>
</dbReference>
<keyword evidence="2 4" id="KW-0560">Oxidoreductase</keyword>
<accession>A0ABP7KBE7</accession>
<evidence type="ECO:0000256" key="2">
    <source>
        <dbReference type="ARBA" id="ARBA00023002"/>
    </source>
</evidence>
<protein>
    <recommendedName>
        <fullName evidence="4">Glyceraldehyde-3-phosphate dehydrogenase</fullName>
        <ecNumber evidence="4">1.2.1.-</ecNumber>
    </recommendedName>
</protein>
<dbReference type="InterPro" id="IPR006424">
    <property type="entry name" value="Glyceraldehyde-3-P_DH_1"/>
</dbReference>
<reference evidence="7" key="1">
    <citation type="journal article" date="2019" name="Int. J. Syst. Evol. Microbiol.">
        <title>The Global Catalogue of Microorganisms (GCM) 10K type strain sequencing project: providing services to taxonomists for standard genome sequencing and annotation.</title>
        <authorList>
            <consortium name="The Broad Institute Genomics Platform"/>
            <consortium name="The Broad Institute Genome Sequencing Center for Infectious Disease"/>
            <person name="Wu L."/>
            <person name="Ma J."/>
        </authorList>
    </citation>
    <scope>NUCLEOTIDE SEQUENCE [LARGE SCALE GENOMIC DNA]</scope>
    <source>
        <strain evidence="7">JCM 17190</strain>
    </source>
</reference>
<comment type="caution">
    <text evidence="6">The sequence shown here is derived from an EMBL/GenBank/DDBJ whole genome shotgun (WGS) entry which is preliminary data.</text>
</comment>
<evidence type="ECO:0000313" key="7">
    <source>
        <dbReference type="Proteomes" id="UP001399917"/>
    </source>
</evidence>
<comment type="similarity">
    <text evidence="1 3">Belongs to the glyceraldehyde-3-phosphate dehydrogenase family.</text>
</comment>
<dbReference type="PRINTS" id="PR00078">
    <property type="entry name" value="G3PDHDRGNASE"/>
</dbReference>
<dbReference type="InterPro" id="IPR020829">
    <property type="entry name" value="GlycerAld_3-P_DH_cat"/>
</dbReference>
<dbReference type="SUPFAM" id="SSF55347">
    <property type="entry name" value="Glyceraldehyde-3-phosphate dehydrogenase-like, C-terminal domain"/>
    <property type="match status" value="1"/>
</dbReference>
<dbReference type="SUPFAM" id="SSF51735">
    <property type="entry name" value="NAD(P)-binding Rossmann-fold domains"/>
    <property type="match status" value="1"/>
</dbReference>
<dbReference type="Proteomes" id="UP001399917">
    <property type="component" value="Unassembled WGS sequence"/>
</dbReference>
<dbReference type="NCBIfam" id="TIGR01534">
    <property type="entry name" value="GAPDH-I"/>
    <property type="match status" value="1"/>
</dbReference>
<evidence type="ECO:0000259" key="5">
    <source>
        <dbReference type="SMART" id="SM00846"/>
    </source>
</evidence>
<dbReference type="EC" id="1.2.1.-" evidence="4"/>
<feature type="domain" description="Glyceraldehyde 3-phosphate dehydrogenase NAD(P) binding" evidence="5">
    <location>
        <begin position="3"/>
        <end position="151"/>
    </location>
</feature>
<dbReference type="Pfam" id="PF00044">
    <property type="entry name" value="Gp_dh_N"/>
    <property type="match status" value="1"/>
</dbReference>
<evidence type="ECO:0000256" key="3">
    <source>
        <dbReference type="RuleBase" id="RU000397"/>
    </source>
</evidence>
<dbReference type="InterPro" id="IPR020828">
    <property type="entry name" value="GlycerAld_3-P_DH_NAD(P)-bd"/>
</dbReference>
<proteinExistence type="inferred from homology"/>
<dbReference type="InterPro" id="IPR020831">
    <property type="entry name" value="GlycerAld/Erythrose_P_DH"/>
</dbReference>
<dbReference type="Gene3D" id="3.40.50.720">
    <property type="entry name" value="NAD(P)-binding Rossmann-like Domain"/>
    <property type="match status" value="1"/>
</dbReference>
<dbReference type="PIRSF" id="PIRSF000149">
    <property type="entry name" value="GAP_DH"/>
    <property type="match status" value="1"/>
</dbReference>
<dbReference type="RefSeq" id="WP_344847212.1">
    <property type="nucleotide sequence ID" value="NZ_BAABDF010000007.1"/>
</dbReference>
<dbReference type="CDD" id="cd05214">
    <property type="entry name" value="GAPDH_I_N"/>
    <property type="match status" value="1"/>
</dbReference>
<organism evidence="6 7">
    <name type="scientific">Celeribacter arenosi</name>
    <dbReference type="NCBI Taxonomy" id="792649"/>
    <lineage>
        <taxon>Bacteria</taxon>
        <taxon>Pseudomonadati</taxon>
        <taxon>Pseudomonadota</taxon>
        <taxon>Alphaproteobacteria</taxon>
        <taxon>Rhodobacterales</taxon>
        <taxon>Roseobacteraceae</taxon>
        <taxon>Celeribacter</taxon>
    </lineage>
</organism>
<dbReference type="PROSITE" id="PS00071">
    <property type="entry name" value="GAPDH"/>
    <property type="match status" value="1"/>
</dbReference>
<evidence type="ECO:0000313" key="6">
    <source>
        <dbReference type="EMBL" id="GAA3872001.1"/>
    </source>
</evidence>
<dbReference type="Gene3D" id="3.30.360.10">
    <property type="entry name" value="Dihydrodipicolinate Reductase, domain 2"/>
    <property type="match status" value="1"/>
</dbReference>
<dbReference type="CDD" id="cd18126">
    <property type="entry name" value="GAPDH_I_C"/>
    <property type="match status" value="1"/>
</dbReference>
<sequence>MAVKVAINGFGRIGRNVLRAIIESGRTDIEVIAINDLGPVETNAHLLRYDSVHGRFPATVTTTEDSIDVGRGPIKVTAIRNPADLPWSDVDVVMECTGIFTSKEKCQAHLDNGSSRVLISAPGTDADKTIVYGVNHDTLSGDDIVVSNASCTTNCLSPVVKVLNDNIGIVKGFMTTIHSYTGDQPTLDTMHKDLYRARAAALSMIPTSTGAAKAVGLVLPELNGKLDGVAIRVPTPNVSVVDLTFEAARDTTVEEINQLIRDAADGPLKGVLGYTDDKLVSSDFNHDPHSSIFHTDQTKVMEGTMCRILTWYDNEWGFSNRMADTAVAMGKFL</sequence>
<dbReference type="EMBL" id="BAABDF010000007">
    <property type="protein sequence ID" value="GAA3872001.1"/>
    <property type="molecule type" value="Genomic_DNA"/>
</dbReference>
<dbReference type="Pfam" id="PF02800">
    <property type="entry name" value="Gp_dh_C"/>
    <property type="match status" value="1"/>
</dbReference>
<dbReference type="InterPro" id="IPR020830">
    <property type="entry name" value="GlycerAld_3-P_DH_AS"/>
</dbReference>
<keyword evidence="7" id="KW-1185">Reference proteome</keyword>